<evidence type="ECO:0000256" key="2">
    <source>
        <dbReference type="ARBA" id="ARBA00022908"/>
    </source>
</evidence>
<dbReference type="OrthoDB" id="9795573at2"/>
<dbReference type="AlphaFoldDB" id="A0A432V030"/>
<comment type="similarity">
    <text evidence="1">Belongs to the 'phage' integrase family.</text>
</comment>
<dbReference type="InterPro" id="IPR025166">
    <property type="entry name" value="Integrase_DNA_bind_dom"/>
</dbReference>
<dbReference type="RefSeq" id="WP_128628632.1">
    <property type="nucleotide sequence ID" value="NZ_RKST01000038.1"/>
</dbReference>
<protein>
    <submittedName>
        <fullName evidence="5">DUF4102 domain-containing protein</fullName>
    </submittedName>
</protein>
<dbReference type="EMBL" id="RKST01000038">
    <property type="protein sequence ID" value="RUM95533.1"/>
    <property type="molecule type" value="Genomic_DNA"/>
</dbReference>
<dbReference type="Pfam" id="PF13356">
    <property type="entry name" value="Arm-DNA-bind_3"/>
    <property type="match status" value="1"/>
</dbReference>
<feature type="region of interest" description="Disordered" evidence="3">
    <location>
        <begin position="95"/>
        <end position="121"/>
    </location>
</feature>
<evidence type="ECO:0000259" key="4">
    <source>
        <dbReference type="Pfam" id="PF13356"/>
    </source>
</evidence>
<comment type="caution">
    <text evidence="5">The sequence shown here is derived from an EMBL/GenBank/DDBJ whole genome shotgun (WGS) entry which is preliminary data.</text>
</comment>
<dbReference type="InterPro" id="IPR050808">
    <property type="entry name" value="Phage_Integrase"/>
</dbReference>
<evidence type="ECO:0000256" key="3">
    <source>
        <dbReference type="SAM" id="MobiDB-lite"/>
    </source>
</evidence>
<dbReference type="PANTHER" id="PTHR30629:SF2">
    <property type="entry name" value="PROPHAGE INTEGRASE INTS-RELATED"/>
    <property type="match status" value="1"/>
</dbReference>
<sequence>MALTDTFIRTVKADAKPRKYSDGGGLYLFVPTNGSKLWRQAYAFGGKQRVLAHGQYPAVSLAAARKARDAAKELLAQGIDPGRQKKLEKIRAADASENTFRGCRCRSSRKAGRRGQGGSAP</sequence>
<gene>
    <name evidence="5" type="ORF">EET67_22675</name>
</gene>
<name>A0A432V030_9HYPH</name>
<keyword evidence="2" id="KW-0229">DNA integration</keyword>
<organism evidence="5 6">
    <name type="scientific">Borborobacter arsenicus</name>
    <dbReference type="NCBI Taxonomy" id="1851146"/>
    <lineage>
        <taxon>Bacteria</taxon>
        <taxon>Pseudomonadati</taxon>
        <taxon>Pseudomonadota</taxon>
        <taxon>Alphaproteobacteria</taxon>
        <taxon>Hyphomicrobiales</taxon>
        <taxon>Phyllobacteriaceae</taxon>
        <taxon>Borborobacter</taxon>
    </lineage>
</organism>
<dbReference type="Proteomes" id="UP000281647">
    <property type="component" value="Unassembled WGS sequence"/>
</dbReference>
<reference evidence="5 6" key="1">
    <citation type="submission" date="2018-11" db="EMBL/GenBank/DDBJ databases">
        <title>Pseudaminobacter arsenicus sp. nov., an arsenic-resistant bacterium isolated from arsenic-rich aquifers.</title>
        <authorList>
            <person name="Mu Y."/>
        </authorList>
    </citation>
    <scope>NUCLEOTIDE SEQUENCE [LARGE SCALE GENOMIC DNA]</scope>
    <source>
        <strain evidence="5 6">CB3</strain>
    </source>
</reference>
<accession>A0A432V030</accession>
<evidence type="ECO:0000313" key="6">
    <source>
        <dbReference type="Proteomes" id="UP000281647"/>
    </source>
</evidence>
<feature type="compositionally biased region" description="Basic residues" evidence="3">
    <location>
        <begin position="103"/>
        <end position="113"/>
    </location>
</feature>
<evidence type="ECO:0000256" key="1">
    <source>
        <dbReference type="ARBA" id="ARBA00008857"/>
    </source>
</evidence>
<proteinExistence type="inferred from homology"/>
<feature type="domain" description="Integrase DNA-binding" evidence="4">
    <location>
        <begin position="3"/>
        <end position="86"/>
    </location>
</feature>
<dbReference type="InterPro" id="IPR038488">
    <property type="entry name" value="Integrase_DNA-bd_sf"/>
</dbReference>
<dbReference type="GO" id="GO:0015074">
    <property type="term" value="P:DNA integration"/>
    <property type="evidence" value="ECO:0007669"/>
    <property type="project" value="UniProtKB-KW"/>
</dbReference>
<dbReference type="Gene3D" id="3.30.160.390">
    <property type="entry name" value="Integrase, DNA-binding domain"/>
    <property type="match status" value="1"/>
</dbReference>
<evidence type="ECO:0000313" key="5">
    <source>
        <dbReference type="EMBL" id="RUM95533.1"/>
    </source>
</evidence>
<keyword evidence="6" id="KW-1185">Reference proteome</keyword>
<dbReference type="PANTHER" id="PTHR30629">
    <property type="entry name" value="PROPHAGE INTEGRASE"/>
    <property type="match status" value="1"/>
</dbReference>